<keyword evidence="1" id="KW-0732">Signal</keyword>
<evidence type="ECO:0008006" key="4">
    <source>
        <dbReference type="Google" id="ProtNLM"/>
    </source>
</evidence>
<reference evidence="2 3" key="1">
    <citation type="submission" date="2023-07" db="EMBL/GenBank/DDBJ databases">
        <title>Genomic Encyclopedia of Type Strains, Phase IV (KMG-IV): sequencing the most valuable type-strain genomes for metagenomic binning, comparative biology and taxonomic classification.</title>
        <authorList>
            <person name="Goeker M."/>
        </authorList>
    </citation>
    <scope>NUCLEOTIDE SEQUENCE [LARGE SCALE GENOMIC DNA]</scope>
    <source>
        <strain evidence="2 3">DSM 18695</strain>
    </source>
</reference>
<evidence type="ECO:0000313" key="3">
    <source>
        <dbReference type="Proteomes" id="UP001228905"/>
    </source>
</evidence>
<evidence type="ECO:0000256" key="1">
    <source>
        <dbReference type="SAM" id="SignalP"/>
    </source>
</evidence>
<feature type="signal peptide" evidence="1">
    <location>
        <begin position="1"/>
        <end position="19"/>
    </location>
</feature>
<proteinExistence type="predicted"/>
<dbReference type="PROSITE" id="PS51257">
    <property type="entry name" value="PROKAR_LIPOPROTEIN"/>
    <property type="match status" value="1"/>
</dbReference>
<comment type="caution">
    <text evidence="2">The sequence shown here is derived from an EMBL/GenBank/DDBJ whole genome shotgun (WGS) entry which is preliminary data.</text>
</comment>
<sequence>MRLRMALVGVLTLMGAACGKLGPAPPPVLVEASQVEPQIYWASDLNGRRVSIDGYIGFDNGPGGQAIAIGQVLTTRPNGQGDELMRFDLETGTGPNQLNMAVLSRERFVPNAPETITFDLAGTTFQDSAGKPHPLREKVRVTGRLVYMGVGGAGLMADDDSRSPTGKRFKPRLVDLVLETPPAG</sequence>
<feature type="chain" id="PRO_5045173734" description="Lipoprotein" evidence="1">
    <location>
        <begin position="20"/>
        <end position="184"/>
    </location>
</feature>
<dbReference type="Proteomes" id="UP001228905">
    <property type="component" value="Unassembled WGS sequence"/>
</dbReference>
<protein>
    <recommendedName>
        <fullName evidence="4">Lipoprotein</fullName>
    </recommendedName>
</protein>
<organism evidence="2 3">
    <name type="scientific">Caulobacter ginsengisoli</name>
    <dbReference type="NCBI Taxonomy" id="400775"/>
    <lineage>
        <taxon>Bacteria</taxon>
        <taxon>Pseudomonadati</taxon>
        <taxon>Pseudomonadota</taxon>
        <taxon>Alphaproteobacteria</taxon>
        <taxon>Caulobacterales</taxon>
        <taxon>Caulobacteraceae</taxon>
        <taxon>Caulobacter</taxon>
    </lineage>
</organism>
<dbReference type="EMBL" id="JAUSVS010000001">
    <property type="protein sequence ID" value="MDQ0462830.1"/>
    <property type="molecule type" value="Genomic_DNA"/>
</dbReference>
<keyword evidence="3" id="KW-1185">Reference proteome</keyword>
<dbReference type="RefSeq" id="WP_307345726.1">
    <property type="nucleotide sequence ID" value="NZ_JAUSVS010000001.1"/>
</dbReference>
<accession>A0ABU0ILE1</accession>
<evidence type="ECO:0000313" key="2">
    <source>
        <dbReference type="EMBL" id="MDQ0462830.1"/>
    </source>
</evidence>
<gene>
    <name evidence="2" type="ORF">QO010_000578</name>
</gene>
<name>A0ABU0ILE1_9CAUL</name>